<proteinExistence type="predicted"/>
<name>E7QT36_HALPU</name>
<evidence type="ECO:0000313" key="1">
    <source>
        <dbReference type="EMBL" id="EFW92317.1"/>
    </source>
</evidence>
<dbReference type="Proteomes" id="UP000003751">
    <property type="component" value="Unassembled WGS sequence"/>
</dbReference>
<comment type="caution">
    <text evidence="1">The sequence shown here is derived from an EMBL/GenBank/DDBJ whole genome shotgun (WGS) entry which is preliminary data.</text>
</comment>
<evidence type="ECO:0000313" key="2">
    <source>
        <dbReference type="Proteomes" id="UP000003751"/>
    </source>
</evidence>
<reference evidence="1 2" key="1">
    <citation type="journal article" date="2014" name="ISME J.">
        <title>Trehalose/2-sulfotrehalose biosynthesis and glycine-betaine uptake are widely spread mechanisms for osmoadaptation in the Halobacteriales.</title>
        <authorList>
            <person name="Youssef N.H."/>
            <person name="Savage-Ashlock K.N."/>
            <person name="McCully A.L."/>
            <person name="Luedtke B."/>
            <person name="Shaw E.I."/>
            <person name="Hoff W.D."/>
            <person name="Elshahed M.S."/>
        </authorList>
    </citation>
    <scope>NUCLEOTIDE SEQUENCE [LARGE SCALE GENOMIC DNA]</scope>
    <source>
        <strain evidence="1 2">DX253</strain>
    </source>
</reference>
<gene>
    <name evidence="1" type="ORF">ZOD2009_09680</name>
</gene>
<protein>
    <submittedName>
        <fullName evidence="1">Uncharacterized protein</fullName>
    </submittedName>
</protein>
<dbReference type="EMBL" id="AEMG01000008">
    <property type="protein sequence ID" value="EFW92317.1"/>
    <property type="molecule type" value="Genomic_DNA"/>
</dbReference>
<sequence length="48" mass="4915">MHAFVNASTDCVGEIGAAVLCAKLAGPLNVIDLSISHTVPADDCVIVY</sequence>
<dbReference type="AlphaFoldDB" id="E7QT36"/>
<organism evidence="1 2">
    <name type="scientific">Haladaptatus paucihalophilus DX253</name>
    <dbReference type="NCBI Taxonomy" id="797209"/>
    <lineage>
        <taxon>Archaea</taxon>
        <taxon>Methanobacteriati</taxon>
        <taxon>Methanobacteriota</taxon>
        <taxon>Stenosarchaea group</taxon>
        <taxon>Halobacteria</taxon>
        <taxon>Halobacteriales</taxon>
        <taxon>Haladaptataceae</taxon>
        <taxon>Haladaptatus</taxon>
    </lineage>
</organism>
<accession>E7QT36</accession>